<dbReference type="Proteomes" id="UP000054874">
    <property type="component" value="Unassembled WGS sequence"/>
</dbReference>
<dbReference type="Gene3D" id="3.40.50.300">
    <property type="entry name" value="P-loop containing nucleotide triphosphate hydrolases"/>
    <property type="match status" value="1"/>
</dbReference>
<dbReference type="InterPro" id="IPR027417">
    <property type="entry name" value="P-loop_NTPase"/>
</dbReference>
<dbReference type="InterPro" id="IPR003439">
    <property type="entry name" value="ABC_transporter-like_ATP-bd"/>
</dbReference>
<proteinExistence type="predicted"/>
<evidence type="ECO:0000313" key="2">
    <source>
        <dbReference type="EMBL" id="KSV59981.1"/>
    </source>
</evidence>
<dbReference type="Pfam" id="PF00005">
    <property type="entry name" value="ABC_tran"/>
    <property type="match status" value="1"/>
</dbReference>
<comment type="caution">
    <text evidence="2">The sequence shown here is derived from an EMBL/GenBank/DDBJ whole genome shotgun (WGS) entry which is preliminary data.</text>
</comment>
<accession>A0A0V8QHB1</accession>
<gene>
    <name evidence="2" type="ORF">ASU35_17665</name>
</gene>
<keyword evidence="3" id="KW-1185">Reference proteome</keyword>
<dbReference type="SUPFAM" id="SSF52540">
    <property type="entry name" value="P-loop containing nucleoside triphosphate hydrolases"/>
    <property type="match status" value="1"/>
</dbReference>
<dbReference type="RefSeq" id="WP_058351790.1">
    <property type="nucleotide sequence ID" value="NZ_CABMMD010000064.1"/>
</dbReference>
<dbReference type="PANTHER" id="PTHR24221:SF654">
    <property type="entry name" value="ATP-BINDING CASSETTE SUB-FAMILY B MEMBER 6"/>
    <property type="match status" value="1"/>
</dbReference>
<feature type="domain" description="ABC transporter" evidence="1">
    <location>
        <begin position="27"/>
        <end position="131"/>
    </location>
</feature>
<dbReference type="EMBL" id="LNAM01000064">
    <property type="protein sequence ID" value="KSV59981.1"/>
    <property type="molecule type" value="Genomic_DNA"/>
</dbReference>
<dbReference type="STRING" id="290052.ASU35_17665"/>
<evidence type="ECO:0000259" key="1">
    <source>
        <dbReference type="Pfam" id="PF00005"/>
    </source>
</evidence>
<reference evidence="2 3" key="1">
    <citation type="submission" date="2015-11" db="EMBL/GenBank/DDBJ databases">
        <title>Butyribacter intestini gen. nov., sp. nov., a butyric acid-producing bacterium of the family Lachnospiraceae isolated from the human faeces.</title>
        <authorList>
            <person name="Zou Y."/>
            <person name="Xue W."/>
            <person name="Luo G."/>
            <person name="Lv M."/>
        </authorList>
    </citation>
    <scope>NUCLEOTIDE SEQUENCE [LARGE SCALE GENOMIC DNA]</scope>
    <source>
        <strain evidence="2 3">ACET-33324</strain>
    </source>
</reference>
<dbReference type="PANTHER" id="PTHR24221">
    <property type="entry name" value="ATP-BINDING CASSETTE SUB-FAMILY B"/>
    <property type="match status" value="1"/>
</dbReference>
<dbReference type="GO" id="GO:0016887">
    <property type="term" value="F:ATP hydrolysis activity"/>
    <property type="evidence" value="ECO:0007669"/>
    <property type="project" value="InterPro"/>
</dbReference>
<dbReference type="AlphaFoldDB" id="A0A0V8QHB1"/>
<evidence type="ECO:0000313" key="3">
    <source>
        <dbReference type="Proteomes" id="UP000054874"/>
    </source>
</evidence>
<sequence length="161" mass="18259">MKIEDTEKITIDFENISFNYMEGELILDNFSLKANSGQMIALVGESGCGKSTVTKLLLRLWDISKGSIMINGENIKNYNLYNLRKNIINVTQDIFLCNTSIWENITMGNSSDNKNIEKLCEELGIDEFVKTFDNGYDTVIGERGGQNFQEGKSKELQLLEH</sequence>
<dbReference type="OrthoDB" id="95687at2"/>
<organism evidence="2 3">
    <name type="scientific">Acetivibrio ethanolgignens</name>
    <dbReference type="NCBI Taxonomy" id="290052"/>
    <lineage>
        <taxon>Bacteria</taxon>
        <taxon>Bacillati</taxon>
        <taxon>Bacillota</taxon>
        <taxon>Clostridia</taxon>
        <taxon>Eubacteriales</taxon>
        <taxon>Oscillospiraceae</taxon>
        <taxon>Acetivibrio</taxon>
    </lineage>
</organism>
<dbReference type="InterPro" id="IPR039421">
    <property type="entry name" value="Type_1_exporter"/>
</dbReference>
<dbReference type="GO" id="GO:0005524">
    <property type="term" value="F:ATP binding"/>
    <property type="evidence" value="ECO:0007669"/>
    <property type="project" value="InterPro"/>
</dbReference>
<dbReference type="GO" id="GO:0042626">
    <property type="term" value="F:ATPase-coupled transmembrane transporter activity"/>
    <property type="evidence" value="ECO:0007669"/>
    <property type="project" value="TreeGrafter"/>
</dbReference>
<protein>
    <recommendedName>
        <fullName evidence="1">ABC transporter domain-containing protein</fullName>
    </recommendedName>
</protein>
<name>A0A0V8QHB1_9FIRM</name>